<dbReference type="Gene3D" id="2.10.109.10">
    <property type="entry name" value="Umud Fragment, subunit A"/>
    <property type="match status" value="1"/>
</dbReference>
<evidence type="ECO:0000256" key="8">
    <source>
        <dbReference type="SAM" id="MobiDB-lite"/>
    </source>
</evidence>
<feature type="active site" evidence="6">
    <location>
        <position position="150"/>
    </location>
</feature>
<dbReference type="Proteomes" id="UP000639606">
    <property type="component" value="Unassembled WGS sequence"/>
</dbReference>
<dbReference type="Pfam" id="PF10502">
    <property type="entry name" value="Peptidase_S26"/>
    <property type="match status" value="1"/>
</dbReference>
<dbReference type="InterPro" id="IPR000223">
    <property type="entry name" value="Pept_S26A_signal_pept_1"/>
</dbReference>
<evidence type="ECO:0000259" key="9">
    <source>
        <dbReference type="Pfam" id="PF10502"/>
    </source>
</evidence>
<keyword evidence="7" id="KW-0812">Transmembrane</keyword>
<evidence type="ECO:0000256" key="7">
    <source>
        <dbReference type="RuleBase" id="RU362042"/>
    </source>
</evidence>
<accession>A0A918EC70</accession>
<dbReference type="PANTHER" id="PTHR43390">
    <property type="entry name" value="SIGNAL PEPTIDASE I"/>
    <property type="match status" value="1"/>
</dbReference>
<dbReference type="PROSITE" id="PS00761">
    <property type="entry name" value="SPASE_I_3"/>
    <property type="match status" value="1"/>
</dbReference>
<comment type="similarity">
    <text evidence="3 7">Belongs to the peptidase S26 family.</text>
</comment>
<organism evidence="10 11">
    <name type="scientific">Saccharothrix coeruleofusca</name>
    <dbReference type="NCBI Taxonomy" id="33919"/>
    <lineage>
        <taxon>Bacteria</taxon>
        <taxon>Bacillati</taxon>
        <taxon>Actinomycetota</taxon>
        <taxon>Actinomycetes</taxon>
        <taxon>Pseudonocardiales</taxon>
        <taxon>Pseudonocardiaceae</taxon>
        <taxon>Saccharothrix</taxon>
    </lineage>
</organism>
<evidence type="ECO:0000313" key="10">
    <source>
        <dbReference type="EMBL" id="GGP47789.1"/>
    </source>
</evidence>
<keyword evidence="7" id="KW-0645">Protease</keyword>
<feature type="region of interest" description="Disordered" evidence="8">
    <location>
        <begin position="212"/>
        <end position="231"/>
    </location>
</feature>
<feature type="active site" evidence="6">
    <location>
        <position position="72"/>
    </location>
</feature>
<dbReference type="InterPro" id="IPR036286">
    <property type="entry name" value="LexA/Signal_pep-like_sf"/>
</dbReference>
<sequence>MADPVRPSADGGDQDRPGAAESPADSAAQHQGEAKKKPPLWRELLVLAATALVLTFLIQTFLARVYVIPSQSMEQTLHGCPDCSNDRVLVDKLVYDFSEIEPGEVVVFRGPDAWGNDFVSQRSDNPVVHGLQTVLSLVGLAPPDERDFVKRVIAVGGQTVECCDEQHRVKVDGKPLDEPYIYWQPGTSPADHEPFAPVKVPEGHLWVMGDNRTNSTDSRKQGGGGEAGTVPEENVIGKARVIVLPPSRWQGIGDHNPQAVAMGAPAWQGAVPAGAGVLAAWPVLFLGRRLRERLTGPSRT</sequence>
<dbReference type="PANTHER" id="PTHR43390:SF1">
    <property type="entry name" value="CHLOROPLAST PROCESSING PEPTIDASE"/>
    <property type="match status" value="1"/>
</dbReference>
<gene>
    <name evidence="10" type="primary">lepB</name>
    <name evidence="10" type="ORF">GCM10010185_19560</name>
</gene>
<feature type="region of interest" description="Disordered" evidence="8">
    <location>
        <begin position="1"/>
        <end position="35"/>
    </location>
</feature>
<dbReference type="GO" id="GO:0009003">
    <property type="term" value="F:signal peptidase activity"/>
    <property type="evidence" value="ECO:0007669"/>
    <property type="project" value="UniProtKB-EC"/>
</dbReference>
<comment type="subcellular location">
    <subcellularLocation>
        <location evidence="2">Cell membrane</location>
        <topology evidence="2">Single-pass type II membrane protein</topology>
    </subcellularLocation>
    <subcellularLocation>
        <location evidence="7">Membrane</location>
        <topology evidence="7">Single-pass type II membrane protein</topology>
    </subcellularLocation>
</comment>
<keyword evidence="5 7" id="KW-0378">Hydrolase</keyword>
<feature type="transmembrane region" description="Helical" evidence="7">
    <location>
        <begin position="44"/>
        <end position="67"/>
    </location>
</feature>
<dbReference type="InterPro" id="IPR019533">
    <property type="entry name" value="Peptidase_S26"/>
</dbReference>
<dbReference type="AlphaFoldDB" id="A0A918EC70"/>
<dbReference type="PRINTS" id="PR00727">
    <property type="entry name" value="LEADERPTASE"/>
</dbReference>
<dbReference type="SUPFAM" id="SSF51306">
    <property type="entry name" value="LexA/Signal peptidase"/>
    <property type="match status" value="1"/>
</dbReference>
<keyword evidence="11" id="KW-1185">Reference proteome</keyword>
<dbReference type="GO" id="GO:0006465">
    <property type="term" value="P:signal peptide processing"/>
    <property type="evidence" value="ECO:0007669"/>
    <property type="project" value="InterPro"/>
</dbReference>
<dbReference type="NCBIfam" id="TIGR02227">
    <property type="entry name" value="sigpep_I_bact"/>
    <property type="match status" value="1"/>
</dbReference>
<comment type="catalytic activity">
    <reaction evidence="1 7">
        <text>Cleavage of hydrophobic, N-terminal signal or leader sequences from secreted and periplasmic proteins.</text>
        <dbReference type="EC" id="3.4.21.89"/>
    </reaction>
</comment>
<protein>
    <recommendedName>
        <fullName evidence="4 7">Signal peptidase I</fullName>
        <ecNumber evidence="4 7">3.4.21.89</ecNumber>
    </recommendedName>
</protein>
<keyword evidence="7" id="KW-0472">Membrane</keyword>
<comment type="caution">
    <text evidence="10">The sequence shown here is derived from an EMBL/GenBank/DDBJ whole genome shotgun (WGS) entry which is preliminary data.</text>
</comment>
<dbReference type="RefSeq" id="WP_229795357.1">
    <property type="nucleotide sequence ID" value="NZ_BMRG01000003.1"/>
</dbReference>
<evidence type="ECO:0000256" key="2">
    <source>
        <dbReference type="ARBA" id="ARBA00004401"/>
    </source>
</evidence>
<proteinExistence type="inferred from homology"/>
<dbReference type="EC" id="3.4.21.89" evidence="4 7"/>
<dbReference type="CDD" id="cd06530">
    <property type="entry name" value="S26_SPase_I"/>
    <property type="match status" value="1"/>
</dbReference>
<evidence type="ECO:0000256" key="1">
    <source>
        <dbReference type="ARBA" id="ARBA00000677"/>
    </source>
</evidence>
<evidence type="ECO:0000256" key="5">
    <source>
        <dbReference type="ARBA" id="ARBA00022801"/>
    </source>
</evidence>
<dbReference type="GO" id="GO:0004252">
    <property type="term" value="F:serine-type endopeptidase activity"/>
    <property type="evidence" value="ECO:0007669"/>
    <property type="project" value="InterPro"/>
</dbReference>
<reference evidence="10" key="2">
    <citation type="submission" date="2020-09" db="EMBL/GenBank/DDBJ databases">
        <authorList>
            <person name="Sun Q."/>
            <person name="Ohkuma M."/>
        </authorList>
    </citation>
    <scope>NUCLEOTIDE SEQUENCE</scope>
    <source>
        <strain evidence="10">JCM 3313</strain>
    </source>
</reference>
<keyword evidence="7" id="KW-1133">Transmembrane helix</keyword>
<dbReference type="GO" id="GO:0005886">
    <property type="term" value="C:plasma membrane"/>
    <property type="evidence" value="ECO:0007669"/>
    <property type="project" value="UniProtKB-SubCell"/>
</dbReference>
<dbReference type="InterPro" id="IPR019758">
    <property type="entry name" value="Pept_S26A_signal_pept_1_CS"/>
</dbReference>
<reference evidence="10" key="1">
    <citation type="journal article" date="2014" name="Int. J. Syst. Evol. Microbiol.">
        <title>Complete genome sequence of Corynebacterium casei LMG S-19264T (=DSM 44701T), isolated from a smear-ripened cheese.</title>
        <authorList>
            <consortium name="US DOE Joint Genome Institute (JGI-PGF)"/>
            <person name="Walter F."/>
            <person name="Albersmeier A."/>
            <person name="Kalinowski J."/>
            <person name="Ruckert C."/>
        </authorList>
    </citation>
    <scope>NUCLEOTIDE SEQUENCE</scope>
    <source>
        <strain evidence="10">JCM 3313</strain>
    </source>
</reference>
<evidence type="ECO:0000256" key="3">
    <source>
        <dbReference type="ARBA" id="ARBA00009370"/>
    </source>
</evidence>
<feature type="domain" description="Peptidase S26" evidence="9">
    <location>
        <begin position="41"/>
        <end position="243"/>
    </location>
</feature>
<dbReference type="EMBL" id="BMRG01000003">
    <property type="protein sequence ID" value="GGP47789.1"/>
    <property type="molecule type" value="Genomic_DNA"/>
</dbReference>
<evidence type="ECO:0000256" key="6">
    <source>
        <dbReference type="PIRSR" id="PIRSR600223-1"/>
    </source>
</evidence>
<evidence type="ECO:0000313" key="11">
    <source>
        <dbReference type="Proteomes" id="UP000639606"/>
    </source>
</evidence>
<evidence type="ECO:0000256" key="4">
    <source>
        <dbReference type="ARBA" id="ARBA00013208"/>
    </source>
</evidence>
<name>A0A918EC70_9PSEU</name>